<reference evidence="3 4" key="1">
    <citation type="journal article" date="2009" name="J. Bacteriol.">
        <title>Genome sequences of three Agrobacterium biovars help elucidate the evolution of multichromosome genomes in bacteria.</title>
        <authorList>
            <person name="Slater S.C."/>
            <person name="Goldman B.S."/>
            <person name="Goodner B."/>
            <person name="Setubal J.C."/>
            <person name="Farrand S.K."/>
            <person name="Nester E.W."/>
            <person name="Burr T.J."/>
            <person name="Banta L."/>
            <person name="Dickerman A.W."/>
            <person name="Paulsen I."/>
            <person name="Otten L."/>
            <person name="Suen G."/>
            <person name="Welch R."/>
            <person name="Almeida N.F."/>
            <person name="Arnold F."/>
            <person name="Burton O.T."/>
            <person name="Du Z."/>
            <person name="Ewing A."/>
            <person name="Godsy E."/>
            <person name="Heisel S."/>
            <person name="Houmiel K.L."/>
            <person name="Jhaveri J."/>
            <person name="Lu J."/>
            <person name="Miller N.M."/>
            <person name="Norton S."/>
            <person name="Chen Q."/>
            <person name="Phoolcharoen W."/>
            <person name="Ohlin V."/>
            <person name="Ondrusek D."/>
            <person name="Pride N."/>
            <person name="Stricklin S.L."/>
            <person name="Sun J."/>
            <person name="Wheeler C."/>
            <person name="Wilson L."/>
            <person name="Zhu H."/>
            <person name="Wood D.W."/>
        </authorList>
    </citation>
    <scope>NUCLEOTIDE SEQUENCE [LARGE SCALE GENOMIC DNA]</scope>
    <source>
        <strain evidence="4">K84 / ATCC BAA-868</strain>
        <plasmid evidence="3 4">pAtK84c</plasmid>
    </source>
</reference>
<dbReference type="PANTHER" id="PTHR43298:SF2">
    <property type="entry name" value="FMN_FAD EXPORTER YEEO-RELATED"/>
    <property type="match status" value="1"/>
</dbReference>
<dbReference type="EMBL" id="CP000631">
    <property type="protein sequence ID" value="ACM31158.1"/>
    <property type="molecule type" value="Genomic_DNA"/>
</dbReference>
<dbReference type="InterPro" id="IPR050222">
    <property type="entry name" value="MATE_MdtK"/>
</dbReference>
<evidence type="ECO:0000313" key="3">
    <source>
        <dbReference type="EMBL" id="ACM31158.1"/>
    </source>
</evidence>
<dbReference type="GO" id="GO:0042910">
    <property type="term" value="F:xenobiotic transmembrane transporter activity"/>
    <property type="evidence" value="ECO:0007669"/>
    <property type="project" value="InterPro"/>
</dbReference>
<accession>B9JPT9</accession>
<geneLocation type="plasmid" evidence="3 4">
    <name>pAtK84c</name>
</geneLocation>
<keyword evidence="2" id="KW-0812">Transmembrane</keyword>
<feature type="transmembrane region" description="Helical" evidence="2">
    <location>
        <begin position="267"/>
        <end position="290"/>
    </location>
</feature>
<dbReference type="InterPro" id="IPR002528">
    <property type="entry name" value="MATE_fam"/>
</dbReference>
<feature type="transmembrane region" description="Helical" evidence="2">
    <location>
        <begin position="85"/>
        <end position="108"/>
    </location>
</feature>
<dbReference type="Pfam" id="PF01554">
    <property type="entry name" value="MatE"/>
    <property type="match status" value="2"/>
</dbReference>
<keyword evidence="1" id="KW-0813">Transport</keyword>
<evidence type="ECO:0000313" key="4">
    <source>
        <dbReference type="Proteomes" id="UP000001600"/>
    </source>
</evidence>
<dbReference type="GO" id="GO:0015297">
    <property type="term" value="F:antiporter activity"/>
    <property type="evidence" value="ECO:0007669"/>
    <property type="project" value="InterPro"/>
</dbReference>
<evidence type="ECO:0000256" key="2">
    <source>
        <dbReference type="SAM" id="Phobius"/>
    </source>
</evidence>
<proteinExistence type="predicted"/>
<feature type="transmembrane region" description="Helical" evidence="2">
    <location>
        <begin position="390"/>
        <end position="409"/>
    </location>
</feature>
<gene>
    <name evidence="3" type="ordered locus">Arad_12091</name>
</gene>
<dbReference type="PANTHER" id="PTHR43298">
    <property type="entry name" value="MULTIDRUG RESISTANCE PROTEIN NORM-RELATED"/>
    <property type="match status" value="1"/>
</dbReference>
<name>B9JPT9_RHIR8</name>
<feature type="transmembrane region" description="Helical" evidence="2">
    <location>
        <begin position="159"/>
        <end position="180"/>
    </location>
</feature>
<sequence>MSNGFLLPLLAIAVPAALQNFVFSAQQVLDTIMVARLNDEYVAALAFCGAAFLVITSSLFGIALATSALVAQHWGAIDYARMRSYLFLGIALSMLVAVPAVVLFVGFPELLMSLGPDSIQVRNAGVEYLQIAGWSILLWPISVGLSMALNMIGQARLSLLISVAFAVITIVSNYVLIFGWGPIPKLEIRGAAFGTLGTSVLFAGVYLLFVLRPNNALRFSSRELSSTITLPLIRKLIAQSTPLFINGTLWAGGLFTYNVIFSQLGTAGMTVIALLAPIITVSLVIFNGLATGANSVIGNALGRKDFDYAWNCAKSAISLTLVTGACTSLCMLLLQGVLPTLYSGVSQGVFTEFESVYTIAAAFIWVRGLNIFLVNGLLRTGADNDYILKLDTISSWGISIPLTCAAVYAFDLSLIFVYLASLTGDFVKMIFYVARVRKRLWLRSLV</sequence>
<dbReference type="Proteomes" id="UP000001600">
    <property type="component" value="Plasmid pAtK84c"/>
</dbReference>
<dbReference type="GO" id="GO:0005886">
    <property type="term" value="C:plasma membrane"/>
    <property type="evidence" value="ECO:0007669"/>
    <property type="project" value="TreeGrafter"/>
</dbReference>
<feature type="transmembrane region" description="Helical" evidence="2">
    <location>
        <begin position="192"/>
        <end position="211"/>
    </location>
</feature>
<protein>
    <submittedName>
        <fullName evidence="3">Na+-driven multidrug efflux pump</fullName>
    </submittedName>
</protein>
<organism evidence="3 4">
    <name type="scientific">Rhizobium rhizogenes (strain K84 / ATCC BAA-868)</name>
    <name type="common">Agrobacterium radiobacter</name>
    <dbReference type="NCBI Taxonomy" id="311403"/>
    <lineage>
        <taxon>Bacteria</taxon>
        <taxon>Pseudomonadati</taxon>
        <taxon>Pseudomonadota</taxon>
        <taxon>Alphaproteobacteria</taxon>
        <taxon>Hyphomicrobiales</taxon>
        <taxon>Rhizobiaceae</taxon>
        <taxon>Rhizobium/Agrobacterium group</taxon>
        <taxon>Rhizobium</taxon>
    </lineage>
</organism>
<evidence type="ECO:0000256" key="1">
    <source>
        <dbReference type="ARBA" id="ARBA00022448"/>
    </source>
</evidence>
<feature type="transmembrane region" description="Helical" evidence="2">
    <location>
        <begin position="128"/>
        <end position="152"/>
    </location>
</feature>
<dbReference type="AlphaFoldDB" id="B9JPT9"/>
<keyword evidence="3" id="KW-0614">Plasmid</keyword>
<feature type="transmembrane region" description="Helical" evidence="2">
    <location>
        <begin position="243"/>
        <end position="261"/>
    </location>
</feature>
<feature type="transmembrane region" description="Helical" evidence="2">
    <location>
        <begin position="355"/>
        <end position="378"/>
    </location>
</feature>
<feature type="transmembrane region" description="Helical" evidence="2">
    <location>
        <begin position="311"/>
        <end position="335"/>
    </location>
</feature>
<keyword evidence="2" id="KW-1133">Transmembrane helix</keyword>
<feature type="transmembrane region" description="Helical" evidence="2">
    <location>
        <begin position="41"/>
        <end position="64"/>
    </location>
</feature>
<dbReference type="KEGG" id="ara:Arad_12091"/>
<dbReference type="HOGENOM" id="CLU_012893_5_1_5"/>
<keyword evidence="2" id="KW-0472">Membrane</keyword>